<keyword evidence="5" id="KW-0963">Cytoplasm</keyword>
<dbReference type="Gene3D" id="3.30.70.330">
    <property type="match status" value="1"/>
</dbReference>
<dbReference type="EMBL" id="JAAWVO010072505">
    <property type="protein sequence ID" value="MBN3324775.1"/>
    <property type="molecule type" value="Genomic_DNA"/>
</dbReference>
<dbReference type="PANTHER" id="PTHR15225">
    <property type="entry name" value="INTERFERON-INDUCED PROTEIN 35/NMI N-MYC/STAT INTERACTING PROTEIN"/>
    <property type="match status" value="1"/>
</dbReference>
<evidence type="ECO:0000259" key="12">
    <source>
        <dbReference type="Pfam" id="PF07292"/>
    </source>
</evidence>
<comment type="caution">
    <text evidence="13">The sequence shown here is derived from an EMBL/GenBank/DDBJ whole genome shotgun (WGS) entry which is preliminary data.</text>
</comment>
<dbReference type="GO" id="GO:0005615">
    <property type="term" value="C:extracellular space"/>
    <property type="evidence" value="ECO:0007669"/>
    <property type="project" value="UniProtKB-ARBA"/>
</dbReference>
<feature type="domain" description="NID" evidence="12">
    <location>
        <begin position="135"/>
        <end position="223"/>
    </location>
</feature>
<dbReference type="InterPro" id="IPR009909">
    <property type="entry name" value="Nmi/IFP35_dom"/>
</dbReference>
<dbReference type="Proteomes" id="UP000736164">
    <property type="component" value="Unassembled WGS sequence"/>
</dbReference>
<evidence type="ECO:0000313" key="13">
    <source>
        <dbReference type="EMBL" id="MBN3324775.1"/>
    </source>
</evidence>
<dbReference type="Pfam" id="PF07292">
    <property type="entry name" value="NID"/>
    <property type="match status" value="2"/>
</dbReference>
<accession>A0A8J7P5R4</accession>
<evidence type="ECO:0000256" key="8">
    <source>
        <dbReference type="ARBA" id="ARBA00022859"/>
    </source>
</evidence>
<keyword evidence="7" id="KW-0399">Innate immunity</keyword>
<keyword evidence="8" id="KW-0391">Immunity</keyword>
<proteinExistence type="inferred from homology"/>
<evidence type="ECO:0000256" key="3">
    <source>
        <dbReference type="ARBA" id="ARBA00004613"/>
    </source>
</evidence>
<dbReference type="GO" id="GO:0005737">
    <property type="term" value="C:cytoplasm"/>
    <property type="evidence" value="ECO:0007669"/>
    <property type="project" value="UniProtKB-SubCell"/>
</dbReference>
<gene>
    <name evidence="13" type="primary">Nmi</name>
    <name evidence="13" type="ORF">GTO95_0010515</name>
</gene>
<dbReference type="FunFam" id="3.30.70.330:FF:000300">
    <property type="entry name" value="Interferon-induced protein 35"/>
    <property type="match status" value="1"/>
</dbReference>
<dbReference type="GO" id="GO:0045087">
    <property type="term" value="P:innate immune response"/>
    <property type="evidence" value="ECO:0007669"/>
    <property type="project" value="UniProtKB-KW"/>
</dbReference>
<evidence type="ECO:0000256" key="9">
    <source>
        <dbReference type="ARBA" id="ARBA00023242"/>
    </source>
</evidence>
<keyword evidence="10" id="KW-0175">Coiled coil</keyword>
<evidence type="ECO:0000313" key="14">
    <source>
        <dbReference type="Proteomes" id="UP000736164"/>
    </source>
</evidence>
<dbReference type="GO" id="GO:0005634">
    <property type="term" value="C:nucleus"/>
    <property type="evidence" value="ECO:0007669"/>
    <property type="project" value="UniProtKB-SubCell"/>
</dbReference>
<keyword evidence="9" id="KW-0539">Nucleus</keyword>
<feature type="region of interest" description="Disordered" evidence="11">
    <location>
        <begin position="1"/>
        <end position="22"/>
    </location>
</feature>
<evidence type="ECO:0000256" key="6">
    <source>
        <dbReference type="ARBA" id="ARBA00022525"/>
    </source>
</evidence>
<organism evidence="13 14">
    <name type="scientific">Atractosteus spatula</name>
    <name type="common">Alligator gar</name>
    <name type="synonym">Lepisosteus spatula</name>
    <dbReference type="NCBI Taxonomy" id="7917"/>
    <lineage>
        <taxon>Eukaryota</taxon>
        <taxon>Metazoa</taxon>
        <taxon>Chordata</taxon>
        <taxon>Craniata</taxon>
        <taxon>Vertebrata</taxon>
        <taxon>Euteleostomi</taxon>
        <taxon>Actinopterygii</taxon>
        <taxon>Neopterygii</taxon>
        <taxon>Holostei</taxon>
        <taxon>Semionotiformes</taxon>
        <taxon>Lepisosteidae</taxon>
        <taxon>Atractosteus</taxon>
    </lineage>
</organism>
<evidence type="ECO:0000256" key="5">
    <source>
        <dbReference type="ARBA" id="ARBA00022490"/>
    </source>
</evidence>
<protein>
    <submittedName>
        <fullName evidence="13">NMI protein</fullName>
    </submittedName>
</protein>
<evidence type="ECO:0000256" key="11">
    <source>
        <dbReference type="SAM" id="MobiDB-lite"/>
    </source>
</evidence>
<evidence type="ECO:0000256" key="10">
    <source>
        <dbReference type="SAM" id="Coils"/>
    </source>
</evidence>
<feature type="coiled-coil region" evidence="10">
    <location>
        <begin position="35"/>
        <end position="90"/>
    </location>
</feature>
<sequence>QKHERADTEKSRLLLEKLDTEEQKKAAQSKTMELLAQLKQGSDAFQNKRRAMEQELQKLEKGNCALKKKLQEQEEMLKIKRSEHARLKQQFKIKASIPEKSFKFTGQAEEGDNLYIDGKFTIIQRPLFLLSGGQALITFEEEKVASRILKLAKCHVEFDNTKMDVKPLCVTMDPSVKFELHIRVSKRKVRVSNIPPVVPEETMRDKLEISFSKPSKGGGEVESVDYNGRSGTGLLTFLNSGVAEHLALKKKHTVDTGVKVLESRVQPCFEYELMKFQTFCGVSRRTVLLSGLRDELEEEDLQDNLEIHFQKPSNYGGEVESIKYVRQGRSLEAYFVEDTAEAE</sequence>
<reference evidence="13" key="1">
    <citation type="journal article" date="2021" name="Cell">
        <title>Tracing the genetic footprints of vertebrate landing in non-teleost ray-finned fishes.</title>
        <authorList>
            <person name="Bi X."/>
            <person name="Wang K."/>
            <person name="Yang L."/>
            <person name="Pan H."/>
            <person name="Jiang H."/>
            <person name="Wei Q."/>
            <person name="Fang M."/>
            <person name="Yu H."/>
            <person name="Zhu C."/>
            <person name="Cai Y."/>
            <person name="He Y."/>
            <person name="Gan X."/>
            <person name="Zeng H."/>
            <person name="Yu D."/>
            <person name="Zhu Y."/>
            <person name="Jiang H."/>
            <person name="Qiu Q."/>
            <person name="Yang H."/>
            <person name="Zhang Y.E."/>
            <person name="Wang W."/>
            <person name="Zhu M."/>
            <person name="He S."/>
            <person name="Zhang G."/>
        </authorList>
    </citation>
    <scope>NUCLEOTIDE SEQUENCE</scope>
    <source>
        <strain evidence="13">Allg_001</strain>
    </source>
</reference>
<feature type="domain" description="NID" evidence="12">
    <location>
        <begin position="234"/>
        <end position="321"/>
    </location>
</feature>
<evidence type="ECO:0000256" key="1">
    <source>
        <dbReference type="ARBA" id="ARBA00004123"/>
    </source>
</evidence>
<dbReference type="InterPro" id="IPR012677">
    <property type="entry name" value="Nucleotide-bd_a/b_plait_sf"/>
</dbReference>
<dbReference type="GO" id="GO:0045088">
    <property type="term" value="P:regulation of innate immune response"/>
    <property type="evidence" value="ECO:0007669"/>
    <property type="project" value="UniProtKB-ARBA"/>
</dbReference>
<dbReference type="AlphaFoldDB" id="A0A8J7P5R4"/>
<evidence type="ECO:0000256" key="2">
    <source>
        <dbReference type="ARBA" id="ARBA00004496"/>
    </source>
</evidence>
<keyword evidence="14" id="KW-1185">Reference proteome</keyword>
<name>A0A8J7P5R4_ATRSP</name>
<evidence type="ECO:0000256" key="4">
    <source>
        <dbReference type="ARBA" id="ARBA00010081"/>
    </source>
</evidence>
<comment type="similarity">
    <text evidence="4">Belongs to the NMI family.</text>
</comment>
<feature type="non-terminal residue" evidence="13">
    <location>
        <position position="1"/>
    </location>
</feature>
<feature type="non-terminal residue" evidence="13">
    <location>
        <position position="343"/>
    </location>
</feature>
<dbReference type="PANTHER" id="PTHR15225:SF4">
    <property type="entry name" value="N-MYC-INTERACTOR"/>
    <property type="match status" value="1"/>
</dbReference>
<keyword evidence="6" id="KW-0964">Secreted</keyword>
<evidence type="ECO:0000256" key="7">
    <source>
        <dbReference type="ARBA" id="ARBA00022588"/>
    </source>
</evidence>
<comment type="subcellular location">
    <subcellularLocation>
        <location evidence="2">Cytoplasm</location>
    </subcellularLocation>
    <subcellularLocation>
        <location evidence="1">Nucleus</location>
    </subcellularLocation>
    <subcellularLocation>
        <location evidence="3">Secreted</location>
    </subcellularLocation>
</comment>